<dbReference type="PANTHER" id="PTHR20875:SF0">
    <property type="entry name" value="GH12158P"/>
    <property type="match status" value="1"/>
</dbReference>
<keyword evidence="5" id="KW-1185">Reference proteome</keyword>
<dbReference type="PROSITE" id="PS50866">
    <property type="entry name" value="GOLD"/>
    <property type="match status" value="1"/>
</dbReference>
<dbReference type="EMBL" id="UYJE01005054">
    <property type="protein sequence ID" value="VDI33482.1"/>
    <property type="molecule type" value="Genomic_DNA"/>
</dbReference>
<dbReference type="Gene3D" id="1.10.238.10">
    <property type="entry name" value="EF-hand"/>
    <property type="match status" value="6"/>
</dbReference>
<evidence type="ECO:0000259" key="2">
    <source>
        <dbReference type="PROSITE" id="PS50222"/>
    </source>
</evidence>
<evidence type="ECO:0000313" key="4">
    <source>
        <dbReference type="EMBL" id="VDI33482.1"/>
    </source>
</evidence>
<dbReference type="OrthoDB" id="272072at2759"/>
<organism evidence="4 5">
    <name type="scientific">Mytilus galloprovincialis</name>
    <name type="common">Mediterranean mussel</name>
    <dbReference type="NCBI Taxonomy" id="29158"/>
    <lineage>
        <taxon>Eukaryota</taxon>
        <taxon>Metazoa</taxon>
        <taxon>Spiralia</taxon>
        <taxon>Lophotrochozoa</taxon>
        <taxon>Mollusca</taxon>
        <taxon>Bivalvia</taxon>
        <taxon>Autobranchia</taxon>
        <taxon>Pteriomorphia</taxon>
        <taxon>Mytilida</taxon>
        <taxon>Mytiloidea</taxon>
        <taxon>Mytilidae</taxon>
        <taxon>Mytilinae</taxon>
        <taxon>Mytilus</taxon>
    </lineage>
</organism>
<keyword evidence="1" id="KW-0472">Membrane</keyword>
<dbReference type="GO" id="GO:0005509">
    <property type="term" value="F:calcium ion binding"/>
    <property type="evidence" value="ECO:0007669"/>
    <property type="project" value="InterPro"/>
</dbReference>
<name>A0A8B6EE40_MYTGA</name>
<dbReference type="SMART" id="SM01190">
    <property type="entry name" value="EMP24_GP25L"/>
    <property type="match status" value="1"/>
</dbReference>
<dbReference type="InterPro" id="IPR011992">
    <property type="entry name" value="EF-hand-dom_pair"/>
</dbReference>
<dbReference type="SUPFAM" id="SSF47473">
    <property type="entry name" value="EF-hand"/>
    <property type="match status" value="4"/>
</dbReference>
<keyword evidence="1" id="KW-0812">Transmembrane</keyword>
<dbReference type="InterPro" id="IPR052603">
    <property type="entry name" value="EFCB6"/>
</dbReference>
<evidence type="ECO:0000259" key="3">
    <source>
        <dbReference type="PROSITE" id="PS50866"/>
    </source>
</evidence>
<protein>
    <submittedName>
        <fullName evidence="4">Uncharacterized protein</fullName>
    </submittedName>
</protein>
<evidence type="ECO:0000313" key="5">
    <source>
        <dbReference type="Proteomes" id="UP000596742"/>
    </source>
</evidence>
<dbReference type="Pfam" id="PF01105">
    <property type="entry name" value="EMP24_GP25L"/>
    <property type="match status" value="1"/>
</dbReference>
<proteinExistence type="predicted"/>
<dbReference type="PROSITE" id="PS50222">
    <property type="entry name" value="EF_HAND_2"/>
    <property type="match status" value="2"/>
</dbReference>
<dbReference type="AlphaFoldDB" id="A0A8B6EE40"/>
<dbReference type="InterPro" id="IPR002048">
    <property type="entry name" value="EF_hand_dom"/>
</dbReference>
<feature type="transmembrane region" description="Helical" evidence="1">
    <location>
        <begin position="7"/>
        <end position="24"/>
    </location>
</feature>
<keyword evidence="1" id="KW-1133">Transmembrane helix</keyword>
<gene>
    <name evidence="4" type="ORF">MGAL_10B048345</name>
</gene>
<dbReference type="SMART" id="SM00054">
    <property type="entry name" value="EFh"/>
    <property type="match status" value="5"/>
</dbReference>
<feature type="domain" description="GOLD" evidence="3">
    <location>
        <begin position="29"/>
        <end position="148"/>
    </location>
</feature>
<accession>A0A8B6EE40</accession>
<feature type="domain" description="EF-hand" evidence="2">
    <location>
        <begin position="820"/>
        <end position="847"/>
    </location>
</feature>
<dbReference type="InterPro" id="IPR009038">
    <property type="entry name" value="GOLD_dom"/>
</dbReference>
<feature type="domain" description="EF-hand" evidence="2">
    <location>
        <begin position="683"/>
        <end position="718"/>
    </location>
</feature>
<sequence length="1121" mass="130874">METHVSYFIFVLVISFTNALYFHIGETEKKCFIEEIPDETMVVGHYKVEVFDKNTNNYVPSVPGWGMHVEIQDPDDKVVLSRYETPGFGMLVEVKDPEENIVLSRTYAAEGRFTFTSHTAGEHIICLHSNSSAWFASGQLQAELDLSVGVRVTRHVRVRQKEGLSPLEFGARHVRVSVEPPLRARRMLPLSATKYKSTLGTTKSQHDIRTLAQTKRIRVTEFFQDFDKLRSGFITDQQFFRCLWQTLGLKLDTEQEAVLRQKYDFLRNGRFNYKAFCEEIDRNFNPHDLTKDPARQRVEAPEFLGTIRTVRPLTPTQEDVILGVLSRMQQFYQYHGINLRTCYEDFDRHHMGVVTESQFYRSFPGPPDVSESEIALLVNKYRDPGKPGLLNYLNLHHDIVAITGQIVKQKQLTPTFERSVDYVPLQPTSDPTLNQIFDKIRVAVFKNGIRTKEFFKDHDKLRSGIITENQFICGLALAVGKEAQLSRPEIQKVVEYYRRQDGRVQYKEFCDMMENAFNIPNLDKKPLQEVVRPSRGALARTLKPLTDAEEARMNVVLSEMAEQVRRRRLMMYTYFKDYDRGKAYTRVVTPLQFGRILHFLSLNVTAEDMKLLCKKFEDPASGDVNYPAFVQCVDKEFVGHTLEDADISEKGRTNINAPEKTLQSISNVSFEDLMSRIRHIVLTNRLRVNEFFQDYDPLRSGSISKAQFRRGLGLLGLSKLGIHDLTDGHYNVLIDAYQSPDKEDQVLWTRFLHDVETVFTQPCLEKDPNFQVPPQEIFCVPKPGTVDWEQSTEDHQSIFEATMDRLRQRTNQRRVLTKPVFQDFDLHNNGHVTRVQFRQCLTILELHATEPEMASLEAKFCNDVGFNYLQFLQELEPREQQQFMYEKRLEELRLTNASKKLPELNIAEDLEGVMMKVKTKVSKERIRVLEYMRDYDKLRSGRVQKISFRRALDLCRFELKESEVCILEDKYQSQGYPDFVDYVKFCDDVESIFTFKELEKAPLQEVVQFKPPEEWELNKLEPEAESMFSMCMDRISEKVRKHRMQLYPLFEDYDRVHNGTVSRSQFRRVLNELELASLVNEQEIKLLWHKFDVKIGGKDDVNYIAFCEMIYALAKFEWRKP</sequence>
<comment type="caution">
    <text evidence="4">The sequence shown here is derived from an EMBL/GenBank/DDBJ whole genome shotgun (WGS) entry which is preliminary data.</text>
</comment>
<evidence type="ECO:0000256" key="1">
    <source>
        <dbReference type="SAM" id="Phobius"/>
    </source>
</evidence>
<dbReference type="PANTHER" id="PTHR20875">
    <property type="entry name" value="EF-HAND CALCIUM-BINDING DOMAIN-CONTAINING PROTEIN 6-RELATED"/>
    <property type="match status" value="1"/>
</dbReference>
<reference evidence="4" key="1">
    <citation type="submission" date="2018-11" db="EMBL/GenBank/DDBJ databases">
        <authorList>
            <person name="Alioto T."/>
            <person name="Alioto T."/>
        </authorList>
    </citation>
    <scope>NUCLEOTIDE SEQUENCE</scope>
</reference>
<dbReference type="Proteomes" id="UP000596742">
    <property type="component" value="Unassembled WGS sequence"/>
</dbReference>